<dbReference type="RefSeq" id="WP_089530400.1">
    <property type="nucleotide sequence ID" value="NZ_CP022437.1"/>
</dbReference>
<feature type="transmembrane region" description="Helical" evidence="1">
    <location>
        <begin position="38"/>
        <end position="58"/>
    </location>
</feature>
<dbReference type="AlphaFoldDB" id="A0A221M869"/>
<sequence length="179" mass="19732">MFYIIVGICIVVVIITLFLIDKYAAFSEMMGSFSNSGFKKLMVGLSIAAVLSISYGIYAKITYQPPFLDVSINGSSYTIFGDIGDIGYYSDGLVTVNQQVEVNLVSWEELNLADEVDMLVTYPSGKKVSWTSSVTSVEDASINEVKAIYKLSPYTFEEAGNVTITIKDKSTRFTIDVKE</sequence>
<evidence type="ECO:0000313" key="2">
    <source>
        <dbReference type="EMBL" id="ASN03830.1"/>
    </source>
</evidence>
<keyword evidence="3" id="KW-1185">Reference proteome</keyword>
<dbReference type="Proteomes" id="UP000204391">
    <property type="component" value="Chromosome"/>
</dbReference>
<dbReference type="KEGG" id="vne:CFK40_01840"/>
<evidence type="ECO:0000256" key="1">
    <source>
        <dbReference type="SAM" id="Phobius"/>
    </source>
</evidence>
<keyword evidence="1" id="KW-0472">Membrane</keyword>
<reference evidence="2 3" key="1">
    <citation type="journal article" date="2003" name="Int. J. Syst. Evol. Microbiol.">
        <title>Virgibacillus carmonensis sp. nov., Virgibacillus necropolis sp. nov. and Virgibacillus picturae sp. nov., three novel species isolated from deteriorated mural paintings, transfer of the species of the genus salibacillus to Virgibacillus, as Virgibacillus marismortui comb. nov. and Virgibacillus salexigens comb. nov., and emended description of the genus Virgibacillus.</title>
        <authorList>
            <person name="Heyrman J."/>
            <person name="Logan N.A."/>
            <person name="Busse H.J."/>
            <person name="Balcaen A."/>
            <person name="Lebbe L."/>
            <person name="Rodriguez-Diaz M."/>
            <person name="Swings J."/>
            <person name="De Vos P."/>
        </authorList>
    </citation>
    <scope>NUCLEOTIDE SEQUENCE [LARGE SCALE GENOMIC DNA]</scope>
    <source>
        <strain evidence="2 3">LMG 19488</strain>
    </source>
</reference>
<name>A0A221M869_9BACI</name>
<organism evidence="2 3">
    <name type="scientific">Virgibacillus necropolis</name>
    <dbReference type="NCBI Taxonomy" id="163877"/>
    <lineage>
        <taxon>Bacteria</taxon>
        <taxon>Bacillati</taxon>
        <taxon>Bacillota</taxon>
        <taxon>Bacilli</taxon>
        <taxon>Bacillales</taxon>
        <taxon>Bacillaceae</taxon>
        <taxon>Virgibacillus</taxon>
    </lineage>
</organism>
<dbReference type="OrthoDB" id="2453566at2"/>
<accession>A0A221M869</accession>
<keyword evidence="1" id="KW-0812">Transmembrane</keyword>
<dbReference type="EMBL" id="CP022437">
    <property type="protein sequence ID" value="ASN03830.1"/>
    <property type="molecule type" value="Genomic_DNA"/>
</dbReference>
<evidence type="ECO:0000313" key="3">
    <source>
        <dbReference type="Proteomes" id="UP000204391"/>
    </source>
</evidence>
<proteinExistence type="predicted"/>
<gene>
    <name evidence="2" type="ORF">CFK40_01840</name>
</gene>
<keyword evidence="1" id="KW-1133">Transmembrane helix</keyword>
<protein>
    <submittedName>
        <fullName evidence="2">Uncharacterized protein</fullName>
    </submittedName>
</protein>
<feature type="transmembrane region" description="Helical" evidence="1">
    <location>
        <begin position="5"/>
        <end position="26"/>
    </location>
</feature>